<dbReference type="SMART" id="SM00387">
    <property type="entry name" value="HATPase_c"/>
    <property type="match status" value="1"/>
</dbReference>
<evidence type="ECO:0000313" key="10">
    <source>
        <dbReference type="Proteomes" id="UP000240621"/>
    </source>
</evidence>
<dbReference type="PANTHER" id="PTHR43304:SF1">
    <property type="entry name" value="PAC DOMAIN-CONTAINING PROTEIN"/>
    <property type="match status" value="1"/>
</dbReference>
<proteinExistence type="predicted"/>
<dbReference type="SMART" id="SM00091">
    <property type="entry name" value="PAS"/>
    <property type="match status" value="1"/>
</dbReference>
<dbReference type="CDD" id="cd00130">
    <property type="entry name" value="PAS"/>
    <property type="match status" value="1"/>
</dbReference>
<dbReference type="Gene3D" id="3.30.565.10">
    <property type="entry name" value="Histidine kinase-like ATPase, C-terminal domain"/>
    <property type="match status" value="1"/>
</dbReference>
<feature type="domain" description="Histidine kinase" evidence="6">
    <location>
        <begin position="149"/>
        <end position="361"/>
    </location>
</feature>
<dbReference type="CDD" id="cd00082">
    <property type="entry name" value="HisKA"/>
    <property type="match status" value="1"/>
</dbReference>
<dbReference type="PRINTS" id="PR00344">
    <property type="entry name" value="BCTRLSENSOR"/>
</dbReference>
<evidence type="ECO:0000313" key="8">
    <source>
        <dbReference type="EMBL" id="GET21971.1"/>
    </source>
</evidence>
<dbReference type="InterPro" id="IPR003594">
    <property type="entry name" value="HATPase_dom"/>
</dbReference>
<dbReference type="EMBL" id="PYGC01000004">
    <property type="protein sequence ID" value="PSK83146.1"/>
    <property type="molecule type" value="Genomic_DNA"/>
</dbReference>
<dbReference type="Pfam" id="PF02518">
    <property type="entry name" value="HATPase_c"/>
    <property type="match status" value="1"/>
</dbReference>
<dbReference type="InterPro" id="IPR036097">
    <property type="entry name" value="HisK_dim/P_sf"/>
</dbReference>
<evidence type="ECO:0000313" key="9">
    <source>
        <dbReference type="EMBL" id="PSK83146.1"/>
    </source>
</evidence>
<protein>
    <recommendedName>
        <fullName evidence="2">histidine kinase</fullName>
        <ecNumber evidence="2">2.7.13.3</ecNumber>
    </recommendedName>
</protein>
<dbReference type="PROSITE" id="PS50109">
    <property type="entry name" value="HIS_KIN"/>
    <property type="match status" value="1"/>
</dbReference>
<keyword evidence="4" id="KW-0808">Transferase</keyword>
<dbReference type="InterPro" id="IPR000014">
    <property type="entry name" value="PAS"/>
</dbReference>
<dbReference type="InterPro" id="IPR052162">
    <property type="entry name" value="Sensor_kinase/Photoreceptor"/>
</dbReference>
<comment type="catalytic activity">
    <reaction evidence="1">
        <text>ATP + protein L-histidine = ADP + protein N-phospho-L-histidine.</text>
        <dbReference type="EC" id="2.7.13.3"/>
    </reaction>
</comment>
<gene>
    <name evidence="9" type="ORF">CLV93_10476</name>
    <name evidence="8" type="ORF">JCM18694_22170</name>
</gene>
<evidence type="ECO:0000259" key="6">
    <source>
        <dbReference type="PROSITE" id="PS50109"/>
    </source>
</evidence>
<dbReference type="PROSITE" id="PS50112">
    <property type="entry name" value="PAS"/>
    <property type="match status" value="1"/>
</dbReference>
<keyword evidence="3" id="KW-0597">Phosphoprotein</keyword>
<keyword evidence="5" id="KW-0418">Kinase</keyword>
<dbReference type="Gene3D" id="1.10.287.130">
    <property type="match status" value="1"/>
</dbReference>
<reference evidence="9 10" key="1">
    <citation type="submission" date="2018-03" db="EMBL/GenBank/DDBJ databases">
        <title>Genomic Encyclopedia of Archaeal and Bacterial Type Strains, Phase II (KMG-II): from individual species to whole genera.</title>
        <authorList>
            <person name="Goeker M."/>
        </authorList>
    </citation>
    <scope>NUCLEOTIDE SEQUENCE [LARGE SCALE GENOMIC DNA]</scope>
    <source>
        <strain evidence="9 10">DSM 27267</strain>
    </source>
</reference>
<evidence type="ECO:0000313" key="11">
    <source>
        <dbReference type="Proteomes" id="UP000396862"/>
    </source>
</evidence>
<evidence type="ECO:0000256" key="3">
    <source>
        <dbReference type="ARBA" id="ARBA00022553"/>
    </source>
</evidence>
<dbReference type="PANTHER" id="PTHR43304">
    <property type="entry name" value="PHYTOCHROME-LIKE PROTEIN CPH1"/>
    <property type="match status" value="1"/>
</dbReference>
<dbReference type="SUPFAM" id="SSF55785">
    <property type="entry name" value="PYP-like sensor domain (PAS domain)"/>
    <property type="match status" value="1"/>
</dbReference>
<dbReference type="InterPro" id="IPR003661">
    <property type="entry name" value="HisK_dim/P_dom"/>
</dbReference>
<dbReference type="RefSeq" id="WP_211297792.1">
    <property type="nucleotide sequence ID" value="NZ_BLAU01000001.1"/>
</dbReference>
<dbReference type="GO" id="GO:0000155">
    <property type="term" value="F:phosphorelay sensor kinase activity"/>
    <property type="evidence" value="ECO:0007669"/>
    <property type="project" value="InterPro"/>
</dbReference>
<dbReference type="SUPFAM" id="SSF47384">
    <property type="entry name" value="Homodimeric domain of signal transducing histidine kinase"/>
    <property type="match status" value="1"/>
</dbReference>
<dbReference type="InterPro" id="IPR013655">
    <property type="entry name" value="PAS_fold_3"/>
</dbReference>
<dbReference type="EMBL" id="BLAU01000001">
    <property type="protein sequence ID" value="GET21971.1"/>
    <property type="molecule type" value="Genomic_DNA"/>
</dbReference>
<comment type="caution">
    <text evidence="9">The sequence shown here is derived from an EMBL/GenBank/DDBJ whole genome shotgun (WGS) entry which is preliminary data.</text>
</comment>
<dbReference type="EC" id="2.7.13.3" evidence="2"/>
<sequence>MTHSTEMNSANFNYELYFDLSPDLLCIAGYDGYFRKINPAVSKLLGYSMEELYARPINDFVYCADKRATDKAREELTRAKPLLHFENRYKTKSGEIVWLSWTSYPIESEKLIFAIAKNITHKKRLEADRSALLSQLSSSNNDLKQLTYTTSHDLRAPVNNVLAVLDMLDISKFTDEEAIELVKILKLSGEYLKESLDNYVDALSEKHQAHSRLEEVNLSETLNKVRKSIQSIVETSGTFIHADFSALNTIRFNRAYMESVFLNLMTNSIKYARSDRHPIIQVRSEKADGRALLIFSDNGLGFDMERVKDKIFGLRQKFHDHKESKGIGLYLVHNHITSLGGKIEVESEPNRGTTFTMSFKA</sequence>
<dbReference type="Pfam" id="PF08447">
    <property type="entry name" value="PAS_3"/>
    <property type="match status" value="1"/>
</dbReference>
<dbReference type="Proteomes" id="UP000396862">
    <property type="component" value="Unassembled WGS sequence"/>
</dbReference>
<organism evidence="9 10">
    <name type="scientific">Prolixibacter denitrificans</name>
    <dbReference type="NCBI Taxonomy" id="1541063"/>
    <lineage>
        <taxon>Bacteria</taxon>
        <taxon>Pseudomonadati</taxon>
        <taxon>Bacteroidota</taxon>
        <taxon>Bacteroidia</taxon>
        <taxon>Marinilabiliales</taxon>
        <taxon>Prolixibacteraceae</taxon>
        <taxon>Prolixibacter</taxon>
    </lineage>
</organism>
<keyword evidence="11" id="KW-1185">Reference proteome</keyword>
<dbReference type="Proteomes" id="UP000240621">
    <property type="component" value="Unassembled WGS sequence"/>
</dbReference>
<dbReference type="AlphaFoldDB" id="A0A2P8CDW6"/>
<evidence type="ECO:0000256" key="1">
    <source>
        <dbReference type="ARBA" id="ARBA00000085"/>
    </source>
</evidence>
<dbReference type="InterPro" id="IPR035965">
    <property type="entry name" value="PAS-like_dom_sf"/>
</dbReference>
<dbReference type="InterPro" id="IPR004358">
    <property type="entry name" value="Sig_transdc_His_kin-like_C"/>
</dbReference>
<evidence type="ECO:0000256" key="4">
    <source>
        <dbReference type="ARBA" id="ARBA00022679"/>
    </source>
</evidence>
<feature type="domain" description="PAS" evidence="7">
    <location>
        <begin position="31"/>
        <end position="80"/>
    </location>
</feature>
<dbReference type="SUPFAM" id="SSF55874">
    <property type="entry name" value="ATPase domain of HSP90 chaperone/DNA topoisomerase II/histidine kinase"/>
    <property type="match status" value="1"/>
</dbReference>
<dbReference type="InterPro" id="IPR005467">
    <property type="entry name" value="His_kinase_dom"/>
</dbReference>
<accession>A0A2P8CDW6</accession>
<reference evidence="8 11" key="2">
    <citation type="submission" date="2019-10" db="EMBL/GenBank/DDBJ databases">
        <title>Prolixibacter strains distinguished by the presence of nitrate reductase genes were adept at nitrate-dependent anaerobic corrosion of metallic iron and carbon steel.</title>
        <authorList>
            <person name="Iino T."/>
            <person name="Shono N."/>
            <person name="Ito K."/>
            <person name="Nakamura R."/>
            <person name="Sueoka K."/>
            <person name="Harayama S."/>
            <person name="Ohkuma M."/>
        </authorList>
    </citation>
    <scope>NUCLEOTIDE SEQUENCE [LARGE SCALE GENOMIC DNA]</scope>
    <source>
        <strain evidence="8 11">MIC1-1</strain>
    </source>
</reference>
<dbReference type="NCBIfam" id="TIGR00229">
    <property type="entry name" value="sensory_box"/>
    <property type="match status" value="1"/>
</dbReference>
<evidence type="ECO:0000259" key="7">
    <source>
        <dbReference type="PROSITE" id="PS50112"/>
    </source>
</evidence>
<dbReference type="Gene3D" id="3.30.450.20">
    <property type="entry name" value="PAS domain"/>
    <property type="match status" value="1"/>
</dbReference>
<evidence type="ECO:0000256" key="5">
    <source>
        <dbReference type="ARBA" id="ARBA00022777"/>
    </source>
</evidence>
<name>A0A2P8CDW6_9BACT</name>
<dbReference type="InterPro" id="IPR036890">
    <property type="entry name" value="HATPase_C_sf"/>
</dbReference>
<evidence type="ECO:0000256" key="2">
    <source>
        <dbReference type="ARBA" id="ARBA00012438"/>
    </source>
</evidence>